<gene>
    <name evidence="1" type="ORF">LTRI10_LOCUS26226</name>
</gene>
<organism evidence="1 2">
    <name type="scientific">Linum trigynum</name>
    <dbReference type="NCBI Taxonomy" id="586398"/>
    <lineage>
        <taxon>Eukaryota</taxon>
        <taxon>Viridiplantae</taxon>
        <taxon>Streptophyta</taxon>
        <taxon>Embryophyta</taxon>
        <taxon>Tracheophyta</taxon>
        <taxon>Spermatophyta</taxon>
        <taxon>Magnoliopsida</taxon>
        <taxon>eudicotyledons</taxon>
        <taxon>Gunneridae</taxon>
        <taxon>Pentapetalae</taxon>
        <taxon>rosids</taxon>
        <taxon>fabids</taxon>
        <taxon>Malpighiales</taxon>
        <taxon>Linaceae</taxon>
        <taxon>Linum</taxon>
    </lineage>
</organism>
<proteinExistence type="predicted"/>
<name>A0AAV2EH40_9ROSI</name>
<accession>A0AAV2EH40</accession>
<sequence length="72" mass="8104">MTRFGMKDANSLLQLRHEPPNFLLLLLPLSSAGETRRRRIGKSREFSPAVVSLLPSRFLFQFSLAESGSKSL</sequence>
<evidence type="ECO:0000313" key="1">
    <source>
        <dbReference type="EMBL" id="CAL1385064.1"/>
    </source>
</evidence>
<reference evidence="1 2" key="1">
    <citation type="submission" date="2024-04" db="EMBL/GenBank/DDBJ databases">
        <authorList>
            <person name="Fracassetti M."/>
        </authorList>
    </citation>
    <scope>NUCLEOTIDE SEQUENCE [LARGE SCALE GENOMIC DNA]</scope>
</reference>
<keyword evidence="2" id="KW-1185">Reference proteome</keyword>
<evidence type="ECO:0000313" key="2">
    <source>
        <dbReference type="Proteomes" id="UP001497516"/>
    </source>
</evidence>
<dbReference type="Proteomes" id="UP001497516">
    <property type="component" value="Chromosome 4"/>
</dbReference>
<dbReference type="EMBL" id="OZ034817">
    <property type="protein sequence ID" value="CAL1385064.1"/>
    <property type="molecule type" value="Genomic_DNA"/>
</dbReference>
<protein>
    <submittedName>
        <fullName evidence="1">Uncharacterized protein</fullName>
    </submittedName>
</protein>
<dbReference type="AlphaFoldDB" id="A0AAV2EH40"/>